<proteinExistence type="predicted"/>
<evidence type="ECO:0000313" key="2">
    <source>
        <dbReference type="Proteomes" id="UP000257109"/>
    </source>
</evidence>
<reference evidence="1" key="1">
    <citation type="submission" date="2018-05" db="EMBL/GenBank/DDBJ databases">
        <title>Draft genome of Mucuna pruriens seed.</title>
        <authorList>
            <person name="Nnadi N.E."/>
            <person name="Vos R."/>
            <person name="Hasami M.H."/>
            <person name="Devisetty U.K."/>
            <person name="Aguiy J.C."/>
        </authorList>
    </citation>
    <scope>NUCLEOTIDE SEQUENCE [LARGE SCALE GENOMIC DNA]</scope>
    <source>
        <strain evidence="1">JCA_2017</strain>
    </source>
</reference>
<dbReference type="EMBL" id="QJKJ01001457">
    <property type="protein sequence ID" value="RDY07485.1"/>
    <property type="molecule type" value="Genomic_DNA"/>
</dbReference>
<evidence type="ECO:0000313" key="1">
    <source>
        <dbReference type="EMBL" id="RDY07485.1"/>
    </source>
</evidence>
<name>A0A371HXH5_MUCPR</name>
<keyword evidence="2" id="KW-1185">Reference proteome</keyword>
<feature type="non-terminal residue" evidence="1">
    <location>
        <position position="1"/>
    </location>
</feature>
<sequence length="112" mass="12966">MAFDSKFFLSYPSSLKVHYITVTNDSHTHVIGYMDIDLQASFKILSQRGLLELLRKIEGCTTCKMKEMVKRDLSLFLVPISNITSVRWYVSFTNDCTQLTWIFLMKDNSEVA</sequence>
<protein>
    <submittedName>
        <fullName evidence="1">Uncharacterized protein</fullName>
    </submittedName>
</protein>
<dbReference type="AlphaFoldDB" id="A0A371HXH5"/>
<gene>
    <name evidence="1" type="ORF">CR513_08396</name>
</gene>
<accession>A0A371HXH5</accession>
<organism evidence="1 2">
    <name type="scientific">Mucuna pruriens</name>
    <name type="common">Velvet bean</name>
    <name type="synonym">Dolichos pruriens</name>
    <dbReference type="NCBI Taxonomy" id="157652"/>
    <lineage>
        <taxon>Eukaryota</taxon>
        <taxon>Viridiplantae</taxon>
        <taxon>Streptophyta</taxon>
        <taxon>Embryophyta</taxon>
        <taxon>Tracheophyta</taxon>
        <taxon>Spermatophyta</taxon>
        <taxon>Magnoliopsida</taxon>
        <taxon>eudicotyledons</taxon>
        <taxon>Gunneridae</taxon>
        <taxon>Pentapetalae</taxon>
        <taxon>rosids</taxon>
        <taxon>fabids</taxon>
        <taxon>Fabales</taxon>
        <taxon>Fabaceae</taxon>
        <taxon>Papilionoideae</taxon>
        <taxon>50 kb inversion clade</taxon>
        <taxon>NPAAA clade</taxon>
        <taxon>indigoferoid/millettioid clade</taxon>
        <taxon>Phaseoleae</taxon>
        <taxon>Mucuna</taxon>
    </lineage>
</organism>
<comment type="caution">
    <text evidence="1">The sequence shown here is derived from an EMBL/GenBank/DDBJ whole genome shotgun (WGS) entry which is preliminary data.</text>
</comment>
<dbReference type="Proteomes" id="UP000257109">
    <property type="component" value="Unassembled WGS sequence"/>
</dbReference>